<dbReference type="Proteomes" id="UP000198211">
    <property type="component" value="Unassembled WGS sequence"/>
</dbReference>
<dbReference type="SUPFAM" id="SSF56672">
    <property type="entry name" value="DNA/RNA polymerases"/>
    <property type="match status" value="1"/>
</dbReference>
<gene>
    <name evidence="3" type="ORF">PHMEG_00031015</name>
</gene>
<dbReference type="InterPro" id="IPR000477">
    <property type="entry name" value="RT_dom"/>
</dbReference>
<dbReference type="Pfam" id="PF00078">
    <property type="entry name" value="RVT_1"/>
    <property type="match status" value="1"/>
</dbReference>
<dbReference type="CDD" id="cd01647">
    <property type="entry name" value="RT_LTR"/>
    <property type="match status" value="1"/>
</dbReference>
<protein>
    <recommendedName>
        <fullName evidence="2">Reverse transcriptase domain-containing protein</fullName>
    </recommendedName>
</protein>
<comment type="caution">
    <text evidence="3">The sequence shown here is derived from an EMBL/GenBank/DDBJ whole genome shotgun (WGS) entry which is preliminary data.</text>
</comment>
<evidence type="ECO:0000313" key="4">
    <source>
        <dbReference type="Proteomes" id="UP000198211"/>
    </source>
</evidence>
<evidence type="ECO:0000256" key="1">
    <source>
        <dbReference type="SAM" id="MobiDB-lite"/>
    </source>
</evidence>
<dbReference type="InterPro" id="IPR043502">
    <property type="entry name" value="DNA/RNA_pol_sf"/>
</dbReference>
<feature type="region of interest" description="Disordered" evidence="1">
    <location>
        <begin position="200"/>
        <end position="260"/>
    </location>
</feature>
<evidence type="ECO:0000313" key="3">
    <source>
        <dbReference type="EMBL" id="OWY98254.1"/>
    </source>
</evidence>
<accession>A0A225UZ21</accession>
<dbReference type="OrthoDB" id="115435at2759"/>
<name>A0A225UZ21_9STRA</name>
<dbReference type="PANTHER" id="PTHR37984:SF5">
    <property type="entry name" value="PROTEIN NYNRIN-LIKE"/>
    <property type="match status" value="1"/>
</dbReference>
<proteinExistence type="predicted"/>
<dbReference type="PROSITE" id="PS50878">
    <property type="entry name" value="RT_POL"/>
    <property type="match status" value="1"/>
</dbReference>
<keyword evidence="4" id="KW-1185">Reference proteome</keyword>
<dbReference type="InterPro" id="IPR050951">
    <property type="entry name" value="Retrovirus_Pol_polyprotein"/>
</dbReference>
<dbReference type="AlphaFoldDB" id="A0A225UZ21"/>
<dbReference type="EMBL" id="NBNE01009582">
    <property type="protein sequence ID" value="OWY98254.1"/>
    <property type="molecule type" value="Genomic_DNA"/>
</dbReference>
<dbReference type="InterPro" id="IPR043128">
    <property type="entry name" value="Rev_trsase/Diguanyl_cyclase"/>
</dbReference>
<dbReference type="Gene3D" id="3.10.10.10">
    <property type="entry name" value="HIV Type 1 Reverse Transcriptase, subunit A, domain 1"/>
    <property type="match status" value="1"/>
</dbReference>
<feature type="compositionally biased region" description="Polar residues" evidence="1">
    <location>
        <begin position="221"/>
        <end position="242"/>
    </location>
</feature>
<dbReference type="Gene3D" id="3.30.70.270">
    <property type="match status" value="2"/>
</dbReference>
<feature type="domain" description="Reverse transcriptase" evidence="2">
    <location>
        <begin position="412"/>
        <end position="660"/>
    </location>
</feature>
<evidence type="ECO:0000259" key="2">
    <source>
        <dbReference type="PROSITE" id="PS50878"/>
    </source>
</evidence>
<dbReference type="PANTHER" id="PTHR37984">
    <property type="entry name" value="PROTEIN CBG26694"/>
    <property type="match status" value="1"/>
</dbReference>
<sequence length="663" mass="74840">MDFMFRAGVRVSVREGLMQLPDEESILMYDESVRVPQSVDFPVTSPENLYLMPGEHAVVRIQYGYTNPEREVVWAGRGDRWVTKIVYQARSWPVAIKVVNVSKHSVWIDMRTPLARIVQYGSFPQAGRFVRPGTRAYREWQTLILEHAQSEQDRLRAERREQALRDREPPCVSKMEYQWPTKIMLRPQPGSAEVRMAQLQDPPRFKVLNRGELVDTDTQTEESPPVTTRMDASTQVSESQLDSPGCNPGDGDTQDGDRVQGGETLAEVHPEQDTSGSSPEPASWTPLEKLEMEYERCMRVSAEDLDLEPGVYIHEGSEMLAQLRELSELHPECDIDQADVGVPGHTSPEDESRMHAILKRHRKFFLGDGNAAPAPARGIVCDLGVKPIALRPRSIGPHVAVKVYDLLKKLLENNLIEHSESQWASPIVIVLKKNGVDIRMRIDYRLVNNFIQLPSYPLPLIDDLLVGFEKALWFMSLDMASGFWAIKMTERAKLISAFVCPFGHFQWIRMPVGLKNAPLIYQQVINNCLWGFVRLPPEEEAEVDQEVLDYLNLDPQDDGPPGCGTPGCTGCEDDHASRPLPTLADQMTVFKRNIPAPTQMSPVRGRSSYIDDIAHGAPTWDALCTDLDALLYRLRNWNISVSLPKSKFGKLSIPFLSHEISAE</sequence>
<organism evidence="3 4">
    <name type="scientific">Phytophthora megakarya</name>
    <dbReference type="NCBI Taxonomy" id="4795"/>
    <lineage>
        <taxon>Eukaryota</taxon>
        <taxon>Sar</taxon>
        <taxon>Stramenopiles</taxon>
        <taxon>Oomycota</taxon>
        <taxon>Peronosporomycetes</taxon>
        <taxon>Peronosporales</taxon>
        <taxon>Peronosporaceae</taxon>
        <taxon>Phytophthora</taxon>
    </lineage>
</organism>
<reference evidence="4" key="1">
    <citation type="submission" date="2017-03" db="EMBL/GenBank/DDBJ databases">
        <title>Phytopthora megakarya and P. palmivora, two closely related causual agents of cacao black pod achieved similar genome size and gene model numbers by different mechanisms.</title>
        <authorList>
            <person name="Ali S."/>
            <person name="Shao J."/>
            <person name="Larry D.J."/>
            <person name="Kronmiller B."/>
            <person name="Shen D."/>
            <person name="Strem M.D."/>
            <person name="Melnick R.L."/>
            <person name="Guiltinan M.J."/>
            <person name="Tyler B.M."/>
            <person name="Meinhardt L.W."/>
            <person name="Bailey B.A."/>
        </authorList>
    </citation>
    <scope>NUCLEOTIDE SEQUENCE [LARGE SCALE GENOMIC DNA]</scope>
    <source>
        <strain evidence="4">zdho120</strain>
    </source>
</reference>